<sequence>MNPLVARWSTWLLLAVWIALLAMLPWWLGLTLLVALTISAIAFAHSAVGYANWCRRGLRWGLPGLLFAVQRSLGGDLLAWGMALLGALVGFSLLALLESLLDHQVNHTPQAKPSPEWSELAMAPLGPRASIIELQRVSWREIESVLTDPLGGLVHYQAGQYRFAAGRLIDGLSPRCCFSPGGRWFVASMRDGLGDVLWDRDGDRLHRLGGWQLCGWEGELPWLVRGEDGVPVGLGEVLGE</sequence>
<name>A0A369UQV4_9GAMM</name>
<dbReference type="Proteomes" id="UP000253782">
    <property type="component" value="Unassembled WGS sequence"/>
</dbReference>
<feature type="transmembrane region" description="Helical" evidence="1">
    <location>
        <begin position="77"/>
        <end position="97"/>
    </location>
</feature>
<evidence type="ECO:0000313" key="3">
    <source>
        <dbReference type="Proteomes" id="UP000253782"/>
    </source>
</evidence>
<dbReference type="AlphaFoldDB" id="A0A369UQV4"/>
<keyword evidence="1" id="KW-1133">Transmembrane helix</keyword>
<evidence type="ECO:0000256" key="1">
    <source>
        <dbReference type="SAM" id="Phobius"/>
    </source>
</evidence>
<evidence type="ECO:0000313" key="2">
    <source>
        <dbReference type="EMBL" id="RDD82891.1"/>
    </source>
</evidence>
<accession>A0A369UQV4</accession>
<protein>
    <submittedName>
        <fullName evidence="2">Uncharacterized protein</fullName>
    </submittedName>
</protein>
<organism evidence="2 3">
    <name type="scientific">Dyella tabacisoli</name>
    <dbReference type="NCBI Taxonomy" id="2282381"/>
    <lineage>
        <taxon>Bacteria</taxon>
        <taxon>Pseudomonadati</taxon>
        <taxon>Pseudomonadota</taxon>
        <taxon>Gammaproteobacteria</taxon>
        <taxon>Lysobacterales</taxon>
        <taxon>Rhodanobacteraceae</taxon>
        <taxon>Dyella</taxon>
    </lineage>
</organism>
<keyword evidence="1" id="KW-0472">Membrane</keyword>
<reference evidence="2 3" key="1">
    <citation type="submission" date="2018-07" db="EMBL/GenBank/DDBJ databases">
        <title>Dyella tabacisoli L4-6T, whole genome shotgun sequence.</title>
        <authorList>
            <person name="Zhou X.-K."/>
            <person name="Li W.-J."/>
            <person name="Duan Y.-Q."/>
        </authorList>
    </citation>
    <scope>NUCLEOTIDE SEQUENCE [LARGE SCALE GENOMIC DNA]</scope>
    <source>
        <strain evidence="2 3">L4-6</strain>
    </source>
</reference>
<dbReference type="EMBL" id="QQAH01000003">
    <property type="protein sequence ID" value="RDD82891.1"/>
    <property type="molecule type" value="Genomic_DNA"/>
</dbReference>
<dbReference type="RefSeq" id="WP_114844403.1">
    <property type="nucleotide sequence ID" value="NZ_JBHSPE010000001.1"/>
</dbReference>
<feature type="transmembrane region" description="Helical" evidence="1">
    <location>
        <begin position="34"/>
        <end position="53"/>
    </location>
</feature>
<feature type="transmembrane region" description="Helical" evidence="1">
    <location>
        <begin position="12"/>
        <end position="28"/>
    </location>
</feature>
<dbReference type="OrthoDB" id="5949224at2"/>
<comment type="caution">
    <text evidence="2">The sequence shown here is derived from an EMBL/GenBank/DDBJ whole genome shotgun (WGS) entry which is preliminary data.</text>
</comment>
<keyword evidence="1" id="KW-0812">Transmembrane</keyword>
<gene>
    <name evidence="2" type="ORF">DVJ77_05085</name>
</gene>
<keyword evidence="3" id="KW-1185">Reference proteome</keyword>
<proteinExistence type="predicted"/>